<dbReference type="SMART" id="SM00086">
    <property type="entry name" value="PAC"/>
    <property type="match status" value="1"/>
</dbReference>
<evidence type="ECO:0000259" key="4">
    <source>
        <dbReference type="PROSITE" id="PS50112"/>
    </source>
</evidence>
<gene>
    <name evidence="6" type="ORF">WG78_07270</name>
</gene>
<dbReference type="SUPFAM" id="SSF55785">
    <property type="entry name" value="PYP-like sensor domain (PAS domain)"/>
    <property type="match status" value="1"/>
</dbReference>
<dbReference type="Proteomes" id="UP000037939">
    <property type="component" value="Unassembled WGS sequence"/>
</dbReference>
<keyword evidence="2" id="KW-0288">FMN</keyword>
<dbReference type="AlphaFoldDB" id="A0A0N0GPP4"/>
<dbReference type="PANTHER" id="PTHR47429:SF2">
    <property type="entry name" value="PROTEIN TWIN LOV 1"/>
    <property type="match status" value="1"/>
</dbReference>
<sequence length="233" mass="25720">MLNKPVSPRWPAPHADALRQFAAFGEGDVFYAVLQKTRVPMVMADARSDGHPLVFANAAFAHLTGYSVDEVMGRNCNFLQGEATRADTVLQVRDALDWPREIAVELLNYRKDGSAFWNALFISPVFDPDGELRYFLGSQRDVTQRHAAAEALRHARDAGSDGHISSEAAHDFNNLLQVMLGQLGLLTRSLQKTPVPGAKAQHHLQAVRMAVEQAGMLSNQLQAAAQQARHRRS</sequence>
<dbReference type="InterPro" id="IPR001610">
    <property type="entry name" value="PAC"/>
</dbReference>
<accession>A0A0N0GPP4</accession>
<organism evidence="6 7">
    <name type="scientific">Amantichitinum ursilacus</name>
    <dbReference type="NCBI Taxonomy" id="857265"/>
    <lineage>
        <taxon>Bacteria</taxon>
        <taxon>Pseudomonadati</taxon>
        <taxon>Pseudomonadota</taxon>
        <taxon>Betaproteobacteria</taxon>
        <taxon>Neisseriales</taxon>
        <taxon>Chitinibacteraceae</taxon>
        <taxon>Amantichitinum</taxon>
    </lineage>
</organism>
<dbReference type="EMBL" id="LAQT01000004">
    <property type="protein sequence ID" value="KPC53904.1"/>
    <property type="molecule type" value="Genomic_DNA"/>
</dbReference>
<name>A0A0N0GPP4_9NEIS</name>
<reference evidence="6 7" key="1">
    <citation type="submission" date="2015-07" db="EMBL/GenBank/DDBJ databases">
        <title>Draft genome sequence of the Amantichitinum ursilacus IGB-41, a new chitin-degrading bacterium.</title>
        <authorList>
            <person name="Kirstahler P."/>
            <person name="Guenther M."/>
            <person name="Grumaz C."/>
            <person name="Rupp S."/>
            <person name="Zibek S."/>
            <person name="Sohn K."/>
        </authorList>
    </citation>
    <scope>NUCLEOTIDE SEQUENCE [LARGE SCALE GENOMIC DNA]</scope>
    <source>
        <strain evidence="6 7">IGB-41</strain>
    </source>
</reference>
<evidence type="ECO:0000313" key="6">
    <source>
        <dbReference type="EMBL" id="KPC53904.1"/>
    </source>
</evidence>
<dbReference type="Gene3D" id="3.30.450.20">
    <property type="entry name" value="PAS domain"/>
    <property type="match status" value="1"/>
</dbReference>
<proteinExistence type="predicted"/>
<dbReference type="CDD" id="cd00130">
    <property type="entry name" value="PAS"/>
    <property type="match status" value="1"/>
</dbReference>
<evidence type="ECO:0000256" key="1">
    <source>
        <dbReference type="ARBA" id="ARBA00022630"/>
    </source>
</evidence>
<feature type="domain" description="PAS" evidence="4">
    <location>
        <begin position="26"/>
        <end position="75"/>
    </location>
</feature>
<dbReference type="Pfam" id="PF13426">
    <property type="entry name" value="PAS_9"/>
    <property type="match status" value="1"/>
</dbReference>
<dbReference type="STRING" id="857265.WG78_07270"/>
<comment type="caution">
    <text evidence="6">The sequence shown here is derived from an EMBL/GenBank/DDBJ whole genome shotgun (WGS) entry which is preliminary data.</text>
</comment>
<feature type="domain" description="PAC" evidence="5">
    <location>
        <begin position="100"/>
        <end position="154"/>
    </location>
</feature>
<dbReference type="InterPro" id="IPR000700">
    <property type="entry name" value="PAS-assoc_C"/>
</dbReference>
<protein>
    <submittedName>
        <fullName evidence="6">Blue-light-activated protein</fullName>
    </submittedName>
</protein>
<dbReference type="PATRIC" id="fig|857265.3.peg.1493"/>
<dbReference type="PROSITE" id="PS50112">
    <property type="entry name" value="PAS"/>
    <property type="match status" value="1"/>
</dbReference>
<dbReference type="PROSITE" id="PS50113">
    <property type="entry name" value="PAC"/>
    <property type="match status" value="1"/>
</dbReference>
<keyword evidence="3" id="KW-0157">Chromophore</keyword>
<evidence type="ECO:0000259" key="5">
    <source>
        <dbReference type="PROSITE" id="PS50113"/>
    </source>
</evidence>
<evidence type="ECO:0000256" key="3">
    <source>
        <dbReference type="ARBA" id="ARBA00022991"/>
    </source>
</evidence>
<evidence type="ECO:0000256" key="2">
    <source>
        <dbReference type="ARBA" id="ARBA00022643"/>
    </source>
</evidence>
<dbReference type="InterPro" id="IPR035965">
    <property type="entry name" value="PAS-like_dom_sf"/>
</dbReference>
<keyword evidence="7" id="KW-1185">Reference proteome</keyword>
<dbReference type="PANTHER" id="PTHR47429">
    <property type="entry name" value="PROTEIN TWIN LOV 1"/>
    <property type="match status" value="1"/>
</dbReference>
<dbReference type="InterPro" id="IPR000014">
    <property type="entry name" value="PAS"/>
</dbReference>
<dbReference type="NCBIfam" id="TIGR00229">
    <property type="entry name" value="sensory_box"/>
    <property type="match status" value="1"/>
</dbReference>
<keyword evidence="1" id="KW-0285">Flavoprotein</keyword>
<evidence type="ECO:0000313" key="7">
    <source>
        <dbReference type="Proteomes" id="UP000037939"/>
    </source>
</evidence>